<evidence type="ECO:0000313" key="2">
    <source>
        <dbReference type="Proteomes" id="UP000078543"/>
    </source>
</evidence>
<dbReference type="Proteomes" id="UP000078543">
    <property type="component" value="Unassembled WGS sequence"/>
</dbReference>
<dbReference type="EMBL" id="LWQU01000196">
    <property type="protein sequence ID" value="OAN44527.1"/>
    <property type="molecule type" value="Genomic_DNA"/>
</dbReference>
<evidence type="ECO:0000313" key="1">
    <source>
        <dbReference type="EMBL" id="OAN44527.1"/>
    </source>
</evidence>
<reference evidence="1 2" key="1">
    <citation type="submission" date="2016-04" db="EMBL/GenBank/DDBJ databases">
        <title>Draft genome sequence of freshwater magnetotactic bacteria Magnetospirillum marisnigri SP-1 and Magnetospirillum moscoviense BB-1.</title>
        <authorList>
            <person name="Koziaeva V."/>
            <person name="Dziuba M.V."/>
            <person name="Ivanov T.M."/>
            <person name="Kuznetsov B."/>
            <person name="Grouzdev D.S."/>
        </authorList>
    </citation>
    <scope>NUCLEOTIDE SEQUENCE [LARGE SCALE GENOMIC DNA]</scope>
    <source>
        <strain evidence="1 2">BB-1</strain>
    </source>
</reference>
<protein>
    <submittedName>
        <fullName evidence="1">Uncharacterized protein</fullName>
    </submittedName>
</protein>
<accession>A0A178M8I4</accession>
<dbReference type="AlphaFoldDB" id="A0A178M8I4"/>
<keyword evidence="2" id="KW-1185">Reference proteome</keyword>
<name>A0A178M8I4_9PROT</name>
<organism evidence="1 2">
    <name type="scientific">Magnetospirillum moscoviense</name>
    <dbReference type="NCBI Taxonomy" id="1437059"/>
    <lineage>
        <taxon>Bacteria</taxon>
        <taxon>Pseudomonadati</taxon>
        <taxon>Pseudomonadota</taxon>
        <taxon>Alphaproteobacteria</taxon>
        <taxon>Rhodospirillales</taxon>
        <taxon>Rhodospirillaceae</taxon>
        <taxon>Magnetospirillum</taxon>
    </lineage>
</organism>
<gene>
    <name evidence="1" type="ORF">A6A05_04845</name>
</gene>
<comment type="caution">
    <text evidence="1">The sequence shown here is derived from an EMBL/GenBank/DDBJ whole genome shotgun (WGS) entry which is preliminary data.</text>
</comment>
<proteinExistence type="predicted"/>
<sequence>MSEHACVFFITGKVGFLKGIDGKGVEVQSRMPEGLAFVIWGNHRPFSNYLRSLPKSVIDVYERSGPAIHDHPVRYWDAIKKVG</sequence>